<protein>
    <recommendedName>
        <fullName evidence="4">F-box domain-containing protein</fullName>
    </recommendedName>
</protein>
<accession>A0A8S0XSN0</accession>
<gene>
    <name evidence="2" type="ORF">AAE3_LOCUS6926</name>
</gene>
<proteinExistence type="predicted"/>
<organism evidence="2 3">
    <name type="scientific">Cyclocybe aegerita</name>
    <name type="common">Black poplar mushroom</name>
    <name type="synonym">Agrocybe aegerita</name>
    <dbReference type="NCBI Taxonomy" id="1973307"/>
    <lineage>
        <taxon>Eukaryota</taxon>
        <taxon>Fungi</taxon>
        <taxon>Dikarya</taxon>
        <taxon>Basidiomycota</taxon>
        <taxon>Agaricomycotina</taxon>
        <taxon>Agaricomycetes</taxon>
        <taxon>Agaricomycetidae</taxon>
        <taxon>Agaricales</taxon>
        <taxon>Agaricineae</taxon>
        <taxon>Bolbitiaceae</taxon>
        <taxon>Cyclocybe</taxon>
    </lineage>
</organism>
<dbReference type="Gene3D" id="1.20.1280.50">
    <property type="match status" value="1"/>
</dbReference>
<dbReference type="Proteomes" id="UP000467700">
    <property type="component" value="Unassembled WGS sequence"/>
</dbReference>
<evidence type="ECO:0000313" key="3">
    <source>
        <dbReference type="Proteomes" id="UP000467700"/>
    </source>
</evidence>
<reference evidence="2 3" key="1">
    <citation type="submission" date="2020-01" db="EMBL/GenBank/DDBJ databases">
        <authorList>
            <person name="Gupta K D."/>
        </authorList>
    </citation>
    <scope>NUCLEOTIDE SEQUENCE [LARGE SCALE GENOMIC DNA]</scope>
</reference>
<sequence>MRIPANLCTISGGKRCNPCEALVLLEKKIKDTLNDLQQLQTTALELKSQWNRQHDLLINRLPTELLGRIFTQLLPFRLIHRPSTFFLPLICGRQKHEPLRWAPCTKKPSTSWTLSAVCPAWRDVVHSTPQMWTSIIVNLQQQEKGYPEFVDEQLLRSGALPVWLTLYQPMDKYGLSPLPHNILRLLDIHLCRKPGSTASLLQHIQVQQDYSDFVAGRLNSATVTDATFSPATVCFKNISFGAIGISWHRVTHVEASSILLEWCLALFRGAQAMTHLTFKSLRLDDERPSVSSNPIVHTALRALKIGQGRCLDRLLDALLLPSLEEIHIGMHDMDPDPLTDLIIRSGCHLERLTVFSNSDPSANNENKLIRLLEHTPSLLALALVIPFITDVLFRHLGPPTLEATPTSADTNEQGPVFLPLLHTLVIRVFINFEWHSVANMFGPCAGSLGSARQALKVFELQIYGDDRDSAPDGPLIIDGDATSRLLAVRENGVDVRIFDEDNRDMLRRSRVYLYLDRGNQSRTAMAPGVEERKGLPRIAVNGVQST</sequence>
<dbReference type="EMBL" id="CACVBS010000046">
    <property type="protein sequence ID" value="CAA7264961.1"/>
    <property type="molecule type" value="Genomic_DNA"/>
</dbReference>
<keyword evidence="3" id="KW-1185">Reference proteome</keyword>
<dbReference type="AlphaFoldDB" id="A0A8S0XSN0"/>
<evidence type="ECO:0008006" key="4">
    <source>
        <dbReference type="Google" id="ProtNLM"/>
    </source>
</evidence>
<feature type="coiled-coil region" evidence="1">
    <location>
        <begin position="22"/>
        <end position="49"/>
    </location>
</feature>
<comment type="caution">
    <text evidence="2">The sequence shown here is derived from an EMBL/GenBank/DDBJ whole genome shotgun (WGS) entry which is preliminary data.</text>
</comment>
<name>A0A8S0XSN0_CYCAE</name>
<evidence type="ECO:0000313" key="2">
    <source>
        <dbReference type="EMBL" id="CAA7264961.1"/>
    </source>
</evidence>
<keyword evidence="1" id="KW-0175">Coiled coil</keyword>
<evidence type="ECO:0000256" key="1">
    <source>
        <dbReference type="SAM" id="Coils"/>
    </source>
</evidence>
<dbReference type="OrthoDB" id="2269034at2759"/>